<dbReference type="STRING" id="106648.GCA_000753985_03845"/>
<accession>A0A0A8TKH1</accession>
<dbReference type="GeneID" id="69463618"/>
<evidence type="ECO:0000313" key="2">
    <source>
        <dbReference type="Proteomes" id="UP000644140"/>
    </source>
</evidence>
<gene>
    <name evidence="1" type="ORF">I9054_005650</name>
</gene>
<organism evidence="1 2">
    <name type="scientific">Acinetobacter bereziniae</name>
    <name type="common">Acinetobacter genomosp. 10</name>
    <dbReference type="NCBI Taxonomy" id="106648"/>
    <lineage>
        <taxon>Bacteria</taxon>
        <taxon>Pseudomonadati</taxon>
        <taxon>Pseudomonadota</taxon>
        <taxon>Gammaproteobacteria</taxon>
        <taxon>Moraxellales</taxon>
        <taxon>Moraxellaceae</taxon>
        <taxon>Acinetobacter</taxon>
    </lineage>
</organism>
<dbReference type="AlphaFoldDB" id="A0A0A8TKH1"/>
<proteinExistence type="predicted"/>
<dbReference type="EMBL" id="CP092085">
    <property type="protein sequence ID" value="UUN98934.1"/>
    <property type="molecule type" value="Genomic_DNA"/>
</dbReference>
<dbReference type="RefSeq" id="WP_005033145.1">
    <property type="nucleotide sequence ID" value="NZ_BBLJ01000004.1"/>
</dbReference>
<protein>
    <submittedName>
        <fullName evidence="1">Uncharacterized protein</fullName>
    </submittedName>
</protein>
<name>A0A0A8TKH1_ACIBZ</name>
<evidence type="ECO:0000313" key="1">
    <source>
        <dbReference type="EMBL" id="UUN98934.1"/>
    </source>
</evidence>
<dbReference type="Proteomes" id="UP000644140">
    <property type="component" value="Chromosome"/>
</dbReference>
<sequence length="159" mass="18011">MKKYIALIAGILVSTHIYAESYVFGGKAQFLGALLNQSCSISIESIVDTSTRAPQSPIQINFSTCSVDYYSNLIISLSEPNQLKKEMFTTTAQTKSEFDKEINIQSAEHKRLGERFIQHIDLPKHYDDESPKSVRVYLNKPFEDSPTQAPHFLISIFYP</sequence>
<reference evidence="1" key="1">
    <citation type="submission" date="2022-02" db="EMBL/GenBank/DDBJ databases">
        <title>Characterization of Tn125 harboring carbapenem-resistant Acinetobacter bereziniae clinical isolates.</title>
        <authorList>
            <person name="Wong N.-K."/>
            <person name="Pan Q."/>
        </authorList>
    </citation>
    <scope>NUCLEOTIDE SEQUENCE</scope>
    <source>
        <strain evidence="1">GD03393</strain>
    </source>
</reference>
<dbReference type="eggNOG" id="ENOG5031SK7">
    <property type="taxonomic scope" value="Bacteria"/>
</dbReference>